<gene>
    <name evidence="6" type="ORF">EPUL_005555</name>
</gene>
<dbReference type="Gene3D" id="3.50.50.60">
    <property type="entry name" value="FAD/NAD(P)-binding domain"/>
    <property type="match status" value="1"/>
</dbReference>
<dbReference type="PRINTS" id="PR00370">
    <property type="entry name" value="FMOXYGENASE"/>
</dbReference>
<dbReference type="GO" id="GO:0004499">
    <property type="term" value="F:N,N-dimethylaniline monooxygenase activity"/>
    <property type="evidence" value="ECO:0007669"/>
    <property type="project" value="InterPro"/>
</dbReference>
<keyword evidence="7" id="KW-1185">Reference proteome</keyword>
<sequence>MCKGGGPSGLTTLKHLVTAHCFFPGIDPIEARLFEVESSIGGTFKHRTYENAEMVSSRQLTTFSDYRYPIDAPDFLSTEEYCRYLEMYSENFQLNQYIQRETLVYRIQRDDTNGMRHIVHILHAGEVSQWACDAVAICSGLHVTPNIPEIPGISNVPLSIHSSQFKHSRQFGEGKNVLILGSGETGMDIAYLAIKSNTKSVTLCHRDGFFCAPKRAPETTFFGIAPTPTPRGNVPYDVGAASLFDTSYVHPILRNSFIPWEYYDLFAKFTTWLVSGTKAGLDQWIGEISPKRFHASKIFFNKSTKAMPYLSAQYRTSSIINCLRSCIANVPIYTSTYGRHIDLAPWPRNIDENGVVEFMENGRPESQVMKKKVCKPDVLILATGYNQCFSFLDDDYPRASDANMRNIWKKGCETVSFIGFIRPSFGRATSSLNLYLFSLTKASSSFKKWFLYTSNQEYFLNSSIPPLAELQAQLWITMLLNRLPSPLQPINSRHYRLQTSPKSRITYGVDHESYAYQLALDIGAAPSFYQVLSIGWKTTISWALGSNVNPKFRLVGPWKWKGAREVMEGEVWDTITRRRVFFGKQVSQL</sequence>
<dbReference type="InterPro" id="IPR000960">
    <property type="entry name" value="Flavin_mOase"/>
</dbReference>
<dbReference type="InterPro" id="IPR020946">
    <property type="entry name" value="Flavin_mOase-like"/>
</dbReference>
<dbReference type="GO" id="GO:0050660">
    <property type="term" value="F:flavin adenine dinucleotide binding"/>
    <property type="evidence" value="ECO:0007669"/>
    <property type="project" value="InterPro"/>
</dbReference>
<proteinExistence type="inferred from homology"/>
<dbReference type="EMBL" id="PEDP01001159">
    <property type="protein sequence ID" value="POS84139.1"/>
    <property type="molecule type" value="Genomic_DNA"/>
</dbReference>
<organism evidence="6 7">
    <name type="scientific">Erysiphe pulchra</name>
    <dbReference type="NCBI Taxonomy" id="225359"/>
    <lineage>
        <taxon>Eukaryota</taxon>
        <taxon>Fungi</taxon>
        <taxon>Dikarya</taxon>
        <taxon>Ascomycota</taxon>
        <taxon>Pezizomycotina</taxon>
        <taxon>Leotiomycetes</taxon>
        <taxon>Erysiphales</taxon>
        <taxon>Erysiphaceae</taxon>
        <taxon>Erysiphe</taxon>
    </lineage>
</organism>
<keyword evidence="5" id="KW-0560">Oxidoreductase</keyword>
<dbReference type="AlphaFoldDB" id="A0A2S4PQ30"/>
<evidence type="ECO:0000313" key="6">
    <source>
        <dbReference type="EMBL" id="POS84139.1"/>
    </source>
</evidence>
<keyword evidence="4" id="KW-0521">NADP</keyword>
<comment type="caution">
    <text evidence="6">The sequence shown here is derived from an EMBL/GenBank/DDBJ whole genome shotgun (WGS) entry which is preliminary data.</text>
</comment>
<dbReference type="GO" id="GO:0050661">
    <property type="term" value="F:NADP binding"/>
    <property type="evidence" value="ECO:0007669"/>
    <property type="project" value="InterPro"/>
</dbReference>
<keyword evidence="3" id="KW-0274">FAD</keyword>
<comment type="similarity">
    <text evidence="1">Belongs to the FMO family.</text>
</comment>
<evidence type="ECO:0000256" key="4">
    <source>
        <dbReference type="ARBA" id="ARBA00022857"/>
    </source>
</evidence>
<evidence type="ECO:0000256" key="2">
    <source>
        <dbReference type="ARBA" id="ARBA00022630"/>
    </source>
</evidence>
<dbReference type="InterPro" id="IPR050346">
    <property type="entry name" value="FMO-like"/>
</dbReference>
<dbReference type="InterPro" id="IPR036188">
    <property type="entry name" value="FAD/NAD-bd_sf"/>
</dbReference>
<protein>
    <submittedName>
        <fullName evidence="6">Uncharacterized protein</fullName>
    </submittedName>
</protein>
<dbReference type="PIRSF" id="PIRSF000332">
    <property type="entry name" value="FMO"/>
    <property type="match status" value="1"/>
</dbReference>
<evidence type="ECO:0000256" key="5">
    <source>
        <dbReference type="ARBA" id="ARBA00023002"/>
    </source>
</evidence>
<reference evidence="6 7" key="1">
    <citation type="submission" date="2017-10" db="EMBL/GenBank/DDBJ databases">
        <title>Development of genomic resources for the powdery mildew, Erysiphe pulchra.</title>
        <authorList>
            <person name="Wadl P.A."/>
            <person name="Mack B.M."/>
            <person name="Moore G."/>
            <person name="Beltz S.B."/>
        </authorList>
    </citation>
    <scope>NUCLEOTIDE SEQUENCE [LARGE SCALE GENOMIC DNA]</scope>
    <source>
        <strain evidence="6">Cflorida</strain>
    </source>
</reference>
<dbReference type="Pfam" id="PF00743">
    <property type="entry name" value="FMO-like"/>
    <property type="match status" value="1"/>
</dbReference>
<keyword evidence="2" id="KW-0285">Flavoprotein</keyword>
<dbReference type="SUPFAM" id="SSF51905">
    <property type="entry name" value="FAD/NAD(P)-binding domain"/>
    <property type="match status" value="1"/>
</dbReference>
<dbReference type="STRING" id="225359.A0A2S4PQ30"/>
<evidence type="ECO:0000256" key="3">
    <source>
        <dbReference type="ARBA" id="ARBA00022827"/>
    </source>
</evidence>
<dbReference type="PANTHER" id="PTHR23023">
    <property type="entry name" value="DIMETHYLANILINE MONOOXYGENASE"/>
    <property type="match status" value="1"/>
</dbReference>
<evidence type="ECO:0000256" key="1">
    <source>
        <dbReference type="ARBA" id="ARBA00009183"/>
    </source>
</evidence>
<name>A0A2S4PQ30_9PEZI</name>
<accession>A0A2S4PQ30</accession>
<dbReference type="Proteomes" id="UP000237438">
    <property type="component" value="Unassembled WGS sequence"/>
</dbReference>
<dbReference type="OrthoDB" id="66881at2759"/>
<evidence type="ECO:0000313" key="7">
    <source>
        <dbReference type="Proteomes" id="UP000237438"/>
    </source>
</evidence>
<feature type="non-terminal residue" evidence="6">
    <location>
        <position position="589"/>
    </location>
</feature>